<reference evidence="3" key="1">
    <citation type="journal article" date="2020" name="Fungal Divers.">
        <title>Resolving the Mortierellaceae phylogeny through synthesis of multi-gene phylogenetics and phylogenomics.</title>
        <authorList>
            <person name="Vandepol N."/>
            <person name="Liber J."/>
            <person name="Desiro A."/>
            <person name="Na H."/>
            <person name="Kennedy M."/>
            <person name="Barry K."/>
            <person name="Grigoriev I.V."/>
            <person name="Miller A.N."/>
            <person name="O'Donnell K."/>
            <person name="Stajich J.E."/>
            <person name="Bonito G."/>
        </authorList>
    </citation>
    <scope>NUCLEOTIDE SEQUENCE</scope>
    <source>
        <strain evidence="3">BC1065</strain>
    </source>
</reference>
<evidence type="ECO:0000313" key="4">
    <source>
        <dbReference type="Proteomes" id="UP000807716"/>
    </source>
</evidence>
<keyword evidence="4" id="KW-1185">Reference proteome</keyword>
<sequence>MAVVQPKGRGRGRGSAATGATTLAVEHPADTSTFPGSNTPFVKDTVREAAATTGSTSSSPFMSPDAPKAPKSRISAKISGTIGRAPLLEVSDTDVTSNSKRPKRVTTKRATGSLAFSDDESDQDSVTRPTKMVQRFQGPGGSTVRRPPMHQKRQSQPPMTAPEIISASVPIDGPALIEALATQHIAFNRAVEAMVARHQKQLEQREERFKARIEAQSKAQEARIKAQEARINDLLKPLQETCEKTQQIYCPQCLQPPQYLHPNPLHQHYSTHQHHHVSQGYQYLYPQLIQHHAPQQQEQEQEQEKEQGQEQEQPPSPPPPQKPFHHAMHPDKFGWTLRNAWEEFHGPVTRSYAESYKTWSESEKKQYRRRKQLIELIKKKALEEVRTIDSILDVNDYRGMSLNAVRELLKSEGSKAE</sequence>
<feature type="region of interest" description="Disordered" evidence="2">
    <location>
        <begin position="292"/>
        <end position="329"/>
    </location>
</feature>
<feature type="compositionally biased region" description="Low complexity" evidence="2">
    <location>
        <begin position="49"/>
        <end position="59"/>
    </location>
</feature>
<proteinExistence type="predicted"/>
<protein>
    <submittedName>
        <fullName evidence="3">Uncharacterized protein</fullName>
    </submittedName>
</protein>
<name>A0A9P6U368_9FUNG</name>
<feature type="compositionally biased region" description="Polar residues" evidence="2">
    <location>
        <begin position="30"/>
        <end position="40"/>
    </location>
</feature>
<evidence type="ECO:0000256" key="2">
    <source>
        <dbReference type="SAM" id="MobiDB-lite"/>
    </source>
</evidence>
<feature type="region of interest" description="Disordered" evidence="2">
    <location>
        <begin position="1"/>
        <end position="74"/>
    </location>
</feature>
<dbReference type="AlphaFoldDB" id="A0A9P6U368"/>
<dbReference type="OrthoDB" id="2448140at2759"/>
<dbReference type="EMBL" id="JAAAJB010000353">
    <property type="protein sequence ID" value="KAG0257631.1"/>
    <property type="molecule type" value="Genomic_DNA"/>
</dbReference>
<feature type="region of interest" description="Disordered" evidence="2">
    <location>
        <begin position="93"/>
        <end position="159"/>
    </location>
</feature>
<feature type="coiled-coil region" evidence="1">
    <location>
        <begin position="188"/>
        <end position="232"/>
    </location>
</feature>
<accession>A0A9P6U368</accession>
<comment type="caution">
    <text evidence="3">The sequence shown here is derived from an EMBL/GenBank/DDBJ whole genome shotgun (WGS) entry which is preliminary data.</text>
</comment>
<evidence type="ECO:0000313" key="3">
    <source>
        <dbReference type="EMBL" id="KAG0257631.1"/>
    </source>
</evidence>
<organism evidence="3 4">
    <name type="scientific">Actinomortierella ambigua</name>
    <dbReference type="NCBI Taxonomy" id="1343610"/>
    <lineage>
        <taxon>Eukaryota</taxon>
        <taxon>Fungi</taxon>
        <taxon>Fungi incertae sedis</taxon>
        <taxon>Mucoromycota</taxon>
        <taxon>Mortierellomycotina</taxon>
        <taxon>Mortierellomycetes</taxon>
        <taxon>Mortierellales</taxon>
        <taxon>Mortierellaceae</taxon>
        <taxon>Actinomortierella</taxon>
    </lineage>
</organism>
<evidence type="ECO:0000256" key="1">
    <source>
        <dbReference type="SAM" id="Coils"/>
    </source>
</evidence>
<dbReference type="Proteomes" id="UP000807716">
    <property type="component" value="Unassembled WGS sequence"/>
</dbReference>
<gene>
    <name evidence="3" type="ORF">DFQ27_005021</name>
</gene>
<keyword evidence="1" id="KW-0175">Coiled coil</keyword>